<keyword evidence="4 8" id="KW-1133">Transmembrane helix</keyword>
<dbReference type="OrthoDB" id="1368at2759"/>
<evidence type="ECO:0000256" key="8">
    <source>
        <dbReference type="SAM" id="Phobius"/>
    </source>
</evidence>
<evidence type="ECO:0000256" key="5">
    <source>
        <dbReference type="ARBA" id="ARBA00023065"/>
    </source>
</evidence>
<feature type="transmembrane region" description="Helical" evidence="8">
    <location>
        <begin position="62"/>
        <end position="82"/>
    </location>
</feature>
<keyword evidence="3 8" id="KW-0812">Transmembrane</keyword>
<dbReference type="EMBL" id="FMSP01000020">
    <property type="protein sequence ID" value="SCV74263.1"/>
    <property type="molecule type" value="Genomic_DNA"/>
</dbReference>
<sequence>MPILRRPMRRSLVHELQSRGSLYLGLLHFSVLRRVRMPVLLFTLYAGAIHVLLQWYEMPRFTSGASSVVATLNLVLALLVSFRSSSSYDRWYEGRRQWASLQSTSRTILRLFHFSLPPPAASATGSAFTVQQHSRAVNELCALVCAFAYATMYHLRDEPGVDHPELQRLIPPSLLRAYKDTPRQLRRDPSLDGSNVHHSTASETTRALEGLNTVPDPADALPFALLSGAPSNLPLSLIRAIHGYLNAFHATPMASSGSPSPQTPALDGPTYANGLNAIRDFSDQLTALERIRDTPIPLILEIQLQFLLLVYVAAVPLQCAKLGIWSIPVTTVAAAVFYGVDLAAEELSDPFGLEPNDLPLAKLCAGIHREYLELVGAGTLSGSSGNDWVPSLSRKES</sequence>
<evidence type="ECO:0000256" key="2">
    <source>
        <dbReference type="ARBA" id="ARBA00022448"/>
    </source>
</evidence>
<dbReference type="InterPro" id="IPR044669">
    <property type="entry name" value="YneE/VCCN1/2-like"/>
</dbReference>
<evidence type="ECO:0000313" key="9">
    <source>
        <dbReference type="EMBL" id="SCV74263.1"/>
    </source>
</evidence>
<dbReference type="Pfam" id="PF25539">
    <property type="entry name" value="Bestrophin_2"/>
    <property type="match status" value="2"/>
</dbReference>
<feature type="compositionally biased region" description="Polar residues" evidence="7">
    <location>
        <begin position="192"/>
        <end position="205"/>
    </location>
</feature>
<proteinExistence type="predicted"/>
<reference evidence="10" key="1">
    <citation type="submission" date="2016-09" db="EMBL/GenBank/DDBJ databases">
        <authorList>
            <person name="Jeantristanb JTB J.-T."/>
            <person name="Ricardo R."/>
        </authorList>
    </citation>
    <scope>NUCLEOTIDE SEQUENCE [LARGE SCALE GENOMIC DNA]</scope>
</reference>
<keyword evidence="5" id="KW-0406">Ion transport</keyword>
<organism evidence="9 10">
    <name type="scientific">Microbotryum intermedium</name>
    <dbReference type="NCBI Taxonomy" id="269621"/>
    <lineage>
        <taxon>Eukaryota</taxon>
        <taxon>Fungi</taxon>
        <taxon>Dikarya</taxon>
        <taxon>Basidiomycota</taxon>
        <taxon>Pucciniomycotina</taxon>
        <taxon>Microbotryomycetes</taxon>
        <taxon>Microbotryales</taxon>
        <taxon>Microbotryaceae</taxon>
        <taxon>Microbotryum</taxon>
    </lineage>
</organism>
<keyword evidence="10" id="KW-1185">Reference proteome</keyword>
<dbReference type="GO" id="GO:0016020">
    <property type="term" value="C:membrane"/>
    <property type="evidence" value="ECO:0007669"/>
    <property type="project" value="UniProtKB-SubCell"/>
</dbReference>
<evidence type="ECO:0000256" key="7">
    <source>
        <dbReference type="SAM" id="MobiDB-lite"/>
    </source>
</evidence>
<feature type="region of interest" description="Disordered" evidence="7">
    <location>
        <begin position="184"/>
        <end position="208"/>
    </location>
</feature>
<keyword evidence="2" id="KW-0813">Transport</keyword>
<protein>
    <submittedName>
        <fullName evidence="9">BQ2448_6695 protein</fullName>
    </submittedName>
</protein>
<keyword evidence="6 8" id="KW-0472">Membrane</keyword>
<dbReference type="AlphaFoldDB" id="A0A238FQI7"/>
<evidence type="ECO:0000256" key="4">
    <source>
        <dbReference type="ARBA" id="ARBA00022989"/>
    </source>
</evidence>
<name>A0A238FQI7_9BASI</name>
<dbReference type="PANTHER" id="PTHR33281">
    <property type="entry name" value="UPF0187 PROTEIN YNEE"/>
    <property type="match status" value="1"/>
</dbReference>
<evidence type="ECO:0000256" key="6">
    <source>
        <dbReference type="ARBA" id="ARBA00023136"/>
    </source>
</evidence>
<evidence type="ECO:0000256" key="1">
    <source>
        <dbReference type="ARBA" id="ARBA00004141"/>
    </source>
</evidence>
<evidence type="ECO:0000256" key="3">
    <source>
        <dbReference type="ARBA" id="ARBA00022692"/>
    </source>
</evidence>
<dbReference type="Proteomes" id="UP000198372">
    <property type="component" value="Unassembled WGS sequence"/>
</dbReference>
<dbReference type="PANTHER" id="PTHR33281:SF21">
    <property type="entry name" value="MEMBRANE PROTEIN"/>
    <property type="match status" value="1"/>
</dbReference>
<dbReference type="GO" id="GO:0005254">
    <property type="term" value="F:chloride channel activity"/>
    <property type="evidence" value="ECO:0007669"/>
    <property type="project" value="InterPro"/>
</dbReference>
<gene>
    <name evidence="9" type="ORF">BQ2448_6695</name>
</gene>
<comment type="subcellular location">
    <subcellularLocation>
        <location evidence="1">Membrane</location>
        <topology evidence="1">Multi-pass membrane protein</topology>
    </subcellularLocation>
</comment>
<feature type="transmembrane region" description="Helical" evidence="8">
    <location>
        <begin position="39"/>
        <end position="56"/>
    </location>
</feature>
<evidence type="ECO:0000313" key="10">
    <source>
        <dbReference type="Proteomes" id="UP000198372"/>
    </source>
</evidence>
<accession>A0A238FQI7</accession>
<dbReference type="STRING" id="269621.A0A238FQI7"/>